<dbReference type="Proteomes" id="UP001284094">
    <property type="component" value="Unassembled WGS sequence"/>
</dbReference>
<dbReference type="Proteomes" id="UP001278995">
    <property type="component" value="Unassembled WGS sequence"/>
</dbReference>
<reference evidence="4 8" key="4">
    <citation type="journal article" date="2024" name="Syst. Appl. Microbiol.">
        <title>Evidence for the occurrence of Acinetobacter faecalis in cattle feces and its emended description.</title>
        <authorList>
            <person name="Kyselkova M."/>
            <person name="Xanthopoulou K."/>
            <person name="Shestivska V."/>
            <person name="Spanelova P."/>
            <person name="Maixnerova M."/>
            <person name="Higgins P.G."/>
            <person name="Nemec A."/>
        </authorList>
    </citation>
    <scope>NUCLEOTIDE SEQUENCE [LARGE SCALE GENOMIC DNA]</scope>
    <source>
        <strain evidence="4 8">ANC 7225</strain>
    </source>
</reference>
<comment type="caution">
    <text evidence="5">The sequence shown here is derived from an EMBL/GenBank/DDBJ whole genome shotgun (WGS) entry which is preliminary data.</text>
</comment>
<evidence type="ECO:0000313" key="3">
    <source>
        <dbReference type="EMBL" id="MDY6485970.1"/>
    </source>
</evidence>
<reference evidence="5 6" key="1">
    <citation type="submission" date="2019-11" db="EMBL/GenBank/DDBJ databases">
        <authorList>
            <person name="An D."/>
        </authorList>
    </citation>
    <scope>NUCLEOTIDE SEQUENCE [LARGE SCALE GENOMIC DNA]</scope>
    <source>
        <strain evidence="5 6">YIM 103518</strain>
    </source>
</reference>
<evidence type="ECO:0000313" key="8">
    <source>
        <dbReference type="Proteomes" id="UP001284094"/>
    </source>
</evidence>
<keyword evidence="2" id="KW-0732">Signal</keyword>
<protein>
    <submittedName>
        <fullName evidence="5">Uncharacterized protein</fullName>
    </submittedName>
</protein>
<feature type="transmembrane region" description="Helical" evidence="1">
    <location>
        <begin position="34"/>
        <end position="50"/>
    </location>
</feature>
<evidence type="ECO:0000313" key="4">
    <source>
        <dbReference type="EMBL" id="MDY6549768.1"/>
    </source>
</evidence>
<keyword evidence="1" id="KW-1133">Transmembrane helix</keyword>
<reference evidence="4" key="3">
    <citation type="submission" date="2023-11" db="EMBL/GenBank/DDBJ databases">
        <authorList>
            <person name="Kyselkova M."/>
            <person name="Xanthopoulou K."/>
            <person name="Shestivska V."/>
            <person name="Spanelova P."/>
            <person name="Maixnerova M."/>
            <person name="Higgins P.G."/>
            <person name="Nemec A."/>
        </authorList>
    </citation>
    <scope>NUCLEOTIDE SEQUENCE</scope>
    <source>
        <strain evidence="4">ANC 7225</strain>
    </source>
</reference>
<feature type="chain" id="PRO_5044644534" evidence="2">
    <location>
        <begin position="25"/>
        <end position="67"/>
    </location>
</feature>
<evidence type="ECO:0000313" key="6">
    <source>
        <dbReference type="Proteomes" id="UP000473854"/>
    </source>
</evidence>
<evidence type="ECO:0000313" key="7">
    <source>
        <dbReference type="Proteomes" id="UP001278995"/>
    </source>
</evidence>
<organism evidence="5 6">
    <name type="scientific">Acinetobacter faecalis</name>
    <dbReference type="NCBI Taxonomy" id="2665161"/>
    <lineage>
        <taxon>Bacteria</taxon>
        <taxon>Pseudomonadati</taxon>
        <taxon>Pseudomonadota</taxon>
        <taxon>Gammaproteobacteria</taxon>
        <taxon>Moraxellales</taxon>
        <taxon>Moraxellaceae</taxon>
        <taxon>Acinetobacter</taxon>
    </lineage>
</organism>
<reference evidence="3 7" key="2">
    <citation type="submission" date="2023-11" db="EMBL/GenBank/DDBJ databases">
        <title>The common occurrence of Acinetobacte faecalis in cattle feces and its emended description.</title>
        <authorList>
            <person name="Kyselkova M."/>
            <person name="Xanthopoulou K."/>
            <person name="Shestivska V."/>
            <person name="Spanelova P."/>
            <person name="Maixnerova M."/>
            <person name="Higgins P.G."/>
            <person name="Nemec A."/>
        </authorList>
    </citation>
    <scope>NUCLEOTIDE SEQUENCE [LARGE SCALE GENOMIC DNA]</scope>
    <source>
        <strain evidence="3 7">ANC 7483</strain>
    </source>
</reference>
<accession>A0A6L6GDG0</accession>
<evidence type="ECO:0000256" key="2">
    <source>
        <dbReference type="SAM" id="SignalP"/>
    </source>
</evidence>
<dbReference type="EMBL" id="JAXHPL010000005">
    <property type="protein sequence ID" value="MDY6485970.1"/>
    <property type="molecule type" value="Genomic_DNA"/>
</dbReference>
<keyword evidence="1" id="KW-0472">Membrane</keyword>
<feature type="signal peptide" evidence="2">
    <location>
        <begin position="1"/>
        <end position="24"/>
    </location>
</feature>
<dbReference type="EMBL" id="WLYL01000005">
    <property type="protein sequence ID" value="MTD10417.1"/>
    <property type="molecule type" value="Genomic_DNA"/>
</dbReference>
<keyword evidence="1" id="KW-0812">Transmembrane</keyword>
<gene>
    <name evidence="5" type="ORF">GIX10_02990</name>
    <name evidence="4" type="ORF">SKM48_03135</name>
    <name evidence="3" type="ORF">SKM51_01890</name>
</gene>
<keyword evidence="8" id="KW-1185">Reference proteome</keyword>
<sequence>MANNILNISLFTLFCLTFSSPAFAETSMYPAYFFFGSGILLVLALAIYVVKQSILSVKNHCDKKPAK</sequence>
<dbReference type="RefSeq" id="WP_154772054.1">
    <property type="nucleotide sequence ID" value="NZ_JAXHPE010000012.1"/>
</dbReference>
<dbReference type="Proteomes" id="UP000473854">
    <property type="component" value="Unassembled WGS sequence"/>
</dbReference>
<evidence type="ECO:0000313" key="5">
    <source>
        <dbReference type="EMBL" id="MTD10417.1"/>
    </source>
</evidence>
<name>A0A6L6GDG0_9GAMM</name>
<proteinExistence type="predicted"/>
<evidence type="ECO:0000256" key="1">
    <source>
        <dbReference type="SAM" id="Phobius"/>
    </source>
</evidence>
<dbReference type="AlphaFoldDB" id="A0A6L6GDG0"/>
<dbReference type="EMBL" id="JAXHPO010000009">
    <property type="protein sequence ID" value="MDY6549768.1"/>
    <property type="molecule type" value="Genomic_DNA"/>
</dbReference>